<sequence length="75" mass="8159">MDIKTAFGKAVKIKRVENDMSQEELANGAEMARSFISRVERGAANPSVTSVEKIATTLKCKPSELWVKAEGYLAG</sequence>
<feature type="domain" description="HTH cro/C1-type" evidence="2">
    <location>
        <begin position="11"/>
        <end position="65"/>
    </location>
</feature>
<name>A0A432Z5U2_9GAMM</name>
<dbReference type="Gene3D" id="1.10.260.40">
    <property type="entry name" value="lambda repressor-like DNA-binding domains"/>
    <property type="match status" value="1"/>
</dbReference>
<dbReference type="OrthoDB" id="9800901at2"/>
<dbReference type="AlphaFoldDB" id="A0A432Z5U2"/>
<dbReference type="GO" id="GO:0005829">
    <property type="term" value="C:cytosol"/>
    <property type="evidence" value="ECO:0007669"/>
    <property type="project" value="TreeGrafter"/>
</dbReference>
<dbReference type="SUPFAM" id="SSF47413">
    <property type="entry name" value="lambda repressor-like DNA-binding domains"/>
    <property type="match status" value="1"/>
</dbReference>
<keyword evidence="4" id="KW-1185">Reference proteome</keyword>
<dbReference type="GO" id="GO:0003677">
    <property type="term" value="F:DNA binding"/>
    <property type="evidence" value="ECO:0007669"/>
    <property type="project" value="UniProtKB-KW"/>
</dbReference>
<dbReference type="EMBL" id="PIQC01000001">
    <property type="protein sequence ID" value="RUO73288.1"/>
    <property type="molecule type" value="Genomic_DNA"/>
</dbReference>
<dbReference type="GO" id="GO:0003700">
    <property type="term" value="F:DNA-binding transcription factor activity"/>
    <property type="evidence" value="ECO:0007669"/>
    <property type="project" value="TreeGrafter"/>
</dbReference>
<comment type="caution">
    <text evidence="3">The sequence shown here is derived from an EMBL/GenBank/DDBJ whole genome shotgun (WGS) entry which is preliminary data.</text>
</comment>
<evidence type="ECO:0000313" key="4">
    <source>
        <dbReference type="Proteomes" id="UP000288058"/>
    </source>
</evidence>
<dbReference type="PROSITE" id="PS50943">
    <property type="entry name" value="HTH_CROC1"/>
    <property type="match status" value="1"/>
</dbReference>
<protein>
    <submittedName>
        <fullName evidence="3">XRE family transcriptional regulator</fullName>
    </submittedName>
</protein>
<dbReference type="SMART" id="SM00530">
    <property type="entry name" value="HTH_XRE"/>
    <property type="match status" value="1"/>
</dbReference>
<gene>
    <name evidence="3" type="ORF">CWI78_02240</name>
</gene>
<dbReference type="Proteomes" id="UP000288058">
    <property type="component" value="Unassembled WGS sequence"/>
</dbReference>
<dbReference type="RefSeq" id="WP_126779856.1">
    <property type="nucleotide sequence ID" value="NZ_PIQC01000001.1"/>
</dbReference>
<accession>A0A432Z5U2</accession>
<dbReference type="PANTHER" id="PTHR46797">
    <property type="entry name" value="HTH-TYPE TRANSCRIPTIONAL REGULATOR"/>
    <property type="match status" value="1"/>
</dbReference>
<dbReference type="InterPro" id="IPR010982">
    <property type="entry name" value="Lambda_DNA-bd_dom_sf"/>
</dbReference>
<dbReference type="CDD" id="cd00093">
    <property type="entry name" value="HTH_XRE"/>
    <property type="match status" value="1"/>
</dbReference>
<evidence type="ECO:0000313" key="3">
    <source>
        <dbReference type="EMBL" id="RUO73288.1"/>
    </source>
</evidence>
<dbReference type="InterPro" id="IPR001387">
    <property type="entry name" value="Cro/C1-type_HTH"/>
</dbReference>
<dbReference type="Pfam" id="PF01381">
    <property type="entry name" value="HTH_3"/>
    <property type="match status" value="1"/>
</dbReference>
<dbReference type="InterPro" id="IPR050807">
    <property type="entry name" value="TransReg_Diox_bact_type"/>
</dbReference>
<organism evidence="3 4">
    <name type="scientific">Idiomarina ramblicola</name>
    <dbReference type="NCBI Taxonomy" id="263724"/>
    <lineage>
        <taxon>Bacteria</taxon>
        <taxon>Pseudomonadati</taxon>
        <taxon>Pseudomonadota</taxon>
        <taxon>Gammaproteobacteria</taxon>
        <taxon>Alteromonadales</taxon>
        <taxon>Idiomarinaceae</taxon>
        <taxon>Idiomarina</taxon>
    </lineage>
</organism>
<proteinExistence type="predicted"/>
<keyword evidence="1" id="KW-0238">DNA-binding</keyword>
<dbReference type="PANTHER" id="PTHR46797:SF1">
    <property type="entry name" value="METHYLPHOSPHONATE SYNTHASE"/>
    <property type="match status" value="1"/>
</dbReference>
<reference evidence="4" key="1">
    <citation type="journal article" date="2018" name="Front. Microbiol.">
        <title>Genome-Based Analysis Reveals the Taxonomy and Diversity of the Family Idiomarinaceae.</title>
        <authorList>
            <person name="Liu Y."/>
            <person name="Lai Q."/>
            <person name="Shao Z."/>
        </authorList>
    </citation>
    <scope>NUCLEOTIDE SEQUENCE [LARGE SCALE GENOMIC DNA]</scope>
    <source>
        <strain evidence="4">R22</strain>
    </source>
</reference>
<evidence type="ECO:0000259" key="2">
    <source>
        <dbReference type="PROSITE" id="PS50943"/>
    </source>
</evidence>
<evidence type="ECO:0000256" key="1">
    <source>
        <dbReference type="ARBA" id="ARBA00023125"/>
    </source>
</evidence>